<dbReference type="Pfam" id="PF16511">
    <property type="entry name" value="FERM_f0"/>
    <property type="match status" value="1"/>
</dbReference>
<gene>
    <name evidence="6" type="ORF">EDI_145260</name>
</gene>
<dbReference type="eggNOG" id="KOG4261">
    <property type="taxonomic scope" value="Eukaryota"/>
</dbReference>
<dbReference type="EMBL" id="DS547822">
    <property type="protein sequence ID" value="EDR30163.1"/>
    <property type="molecule type" value="Genomic_DNA"/>
</dbReference>
<dbReference type="GO" id="GO:0030036">
    <property type="term" value="P:actin cytoskeleton organization"/>
    <property type="evidence" value="ECO:0007669"/>
    <property type="project" value="TreeGrafter"/>
</dbReference>
<dbReference type="Gene3D" id="3.10.20.90">
    <property type="entry name" value="Phosphatidylinositol 3-kinase Catalytic Subunit, Chain A, domain 1"/>
    <property type="match status" value="2"/>
</dbReference>
<dbReference type="InterPro" id="IPR011993">
    <property type="entry name" value="PH-like_dom_sf"/>
</dbReference>
<feature type="domain" description="I/LWEQ" evidence="5">
    <location>
        <begin position="1115"/>
        <end position="1374"/>
    </location>
</feature>
<dbReference type="RefSeq" id="XP_001733709.1">
    <property type="nucleotide sequence ID" value="XM_001733657.1"/>
</dbReference>
<dbReference type="Pfam" id="PF00373">
    <property type="entry name" value="FERM_M"/>
    <property type="match status" value="1"/>
</dbReference>
<dbReference type="SUPFAM" id="SSF109885">
    <property type="entry name" value="I/LWEQ domain"/>
    <property type="match status" value="1"/>
</dbReference>
<dbReference type="GO" id="GO:0098609">
    <property type="term" value="P:cell-cell adhesion"/>
    <property type="evidence" value="ECO:0007669"/>
    <property type="project" value="TreeGrafter"/>
</dbReference>
<dbReference type="PANTHER" id="PTHR19981">
    <property type="entry name" value="TALIN"/>
    <property type="match status" value="1"/>
</dbReference>
<dbReference type="Gene3D" id="1.20.1410.10">
    <property type="entry name" value="I/LWEQ domain"/>
    <property type="match status" value="1"/>
</dbReference>
<accession>B0E5N3</accession>
<reference evidence="7" key="1">
    <citation type="submission" date="2007-12" db="EMBL/GenBank/DDBJ databases">
        <title>Annotation of Entamoeba dispar SAW760.</title>
        <authorList>
            <person name="Lorenzi H."/>
            <person name="Inman J."/>
            <person name="Schobel S."/>
            <person name="Amedeo P."/>
            <person name="Caler E."/>
        </authorList>
    </citation>
    <scope>NUCLEOTIDE SEQUENCE [LARGE SCALE GENOMIC DNA]</scope>
    <source>
        <strain evidence="7">ATCC PRA-260 / SAW760</strain>
    </source>
</reference>
<dbReference type="Gene3D" id="2.30.29.30">
    <property type="entry name" value="Pleckstrin-homology domain (PH domain)/Phosphotyrosine-binding domain (PTB)"/>
    <property type="match status" value="1"/>
</dbReference>
<dbReference type="InterPro" id="IPR019748">
    <property type="entry name" value="FERM_central"/>
</dbReference>
<dbReference type="PROSITE" id="PS50945">
    <property type="entry name" value="I_LWEQ"/>
    <property type="match status" value="1"/>
</dbReference>
<keyword evidence="2" id="KW-0963">Cytoplasm</keyword>
<keyword evidence="6" id="KW-0378">Hydrolase</keyword>
<dbReference type="VEuPathDB" id="AmoebaDB:EDI_145260"/>
<comment type="subcellular location">
    <subcellularLocation>
        <location evidence="1">Cytoplasm</location>
    </subcellularLocation>
</comment>
<dbReference type="Pfam" id="PF01608">
    <property type="entry name" value="I_LWEQ"/>
    <property type="match status" value="1"/>
</dbReference>
<dbReference type="InterPro" id="IPR035964">
    <property type="entry name" value="I/LWEQ_dom_sf"/>
</dbReference>
<evidence type="ECO:0000256" key="3">
    <source>
        <dbReference type="SAM" id="Coils"/>
    </source>
</evidence>
<evidence type="ECO:0000259" key="4">
    <source>
        <dbReference type="PROSITE" id="PS50057"/>
    </source>
</evidence>
<dbReference type="SMART" id="SM00295">
    <property type="entry name" value="B41"/>
    <property type="match status" value="1"/>
</dbReference>
<proteinExistence type="predicted"/>
<keyword evidence="7" id="KW-1185">Reference proteome</keyword>
<evidence type="ECO:0000259" key="5">
    <source>
        <dbReference type="PROSITE" id="PS50945"/>
    </source>
</evidence>
<evidence type="ECO:0000256" key="2">
    <source>
        <dbReference type="ARBA" id="ARBA00022490"/>
    </source>
</evidence>
<dbReference type="InterPro" id="IPR000299">
    <property type="entry name" value="FERM_domain"/>
</dbReference>
<dbReference type="InterPro" id="IPR019747">
    <property type="entry name" value="FERM_CS"/>
</dbReference>
<sequence length="1375" mass="154314">MKLINIVSLVLQVLFGNDRKMLSTKKMQFNFTATVYDILVAIKERQQSEVNMEEYALFLPKDKTREKGQWMIPKRTIESYDLVTDDEVWFRKRMQVVNVLLPDGSTKKMMLDVCQTIKGLVVAIADKLSLHHAEAFGIQIQGSNKFLRMKSSLYEVAGPSDIITLKKRHFIQEGELNKEDPMLLHLSYIQAHDNIVGGLYPCNKDEIIRFGALNAMIDIGKCDETKKISTIHQNITHFAPEMYQKKDIEKEIFAKWKSMNSMTPVDAKYKYLQLCMTLRSYGMNIYHGGIEPKGVIQSTDPKKKKLNQVLMAFSPVELKMLTLDHKVIISEPYEHLKSWKFSSEAVIFDFGKFNNGEIIKFYTTEGEDIFSLVAGYIEIITLKAQKIVEDDKDLEKATEVQLTKQKKTAAIKTTVTKTRVITQPTPLTQISQSIESNDIYQANKTYALPVNFAVNLKEKTQSNDDNWRNQLRNQSDNLLGLLKPLSESFRNGPKLTNEKIKQFGFYVDGVRQAVLNGSSSVEDKEIFEAMANNLMDAVNEYMDICSALEKDPNNPALLAALTEAERRIQMCTEALNACANGLVMDIDQDLIFELSQSVSADVDAACEVARAAAGDIVEAAISQAQTDARMLVFGAQSMGLAMGNPECQTIMNDLLSKCKNSSINLLETSQLKGTPQGGPLEEDIDDICKNCDLMDNFIEDIKDDKINKRKKFLESAGGCLQMADWLSTLQNMRIEDVQRAALEMKKDIPTIVKYMKESTASVEVDDAKRAFIIGNLKDMTSNAKIILTNADQTIYNPNKNDDIREAAGLTADAIKAVLGDDVNEVIHHSMYTDSKKAAIASLKMSQLLKAKSKNEKNAKYADQILNAARTASLITSKLLEPVEGDEDERKFIEKSLAIANEYDPFSKSIDGFVDQLEEGRGDIIEDKIQLDLMMAKLEQDVNTFQREDMLSSLHTAAMDYRMAAVELKREILIIDSVNELEESGIKEELNEEALKALDEFTQARHQLDNVSAFDYTTQAKVENVAEKSKKVLKALIKASRTSKKKNERKMLLDAAMKLSNEMARMLSAVDEQSIGNQINMKGIDTDLVNAEKQIINILKIDDLMDIDLSKTMTAEITSEEIQAENTALTKMQTVTSEIDAIYKDMQKDIQAKKESAEASEDPKQIVEATLQEAVLVMVGSSIGVLSTATTAQAELVQQLQNSETANGVHRDKEYAEDLIKAVEDVKSTAIELQQKIKEDNVNSDELVKVADKVGKKVEKVVVSCRAGTRTKGRSHKYKDLLEASKKLADATKNLLECAKKVDEFDDTPVVVQMNLPPPPPVTEVEEEEDIETFGIDQYTLKEIEQQKKIFELEKKLEAAKKKKADLEELAKSFQN</sequence>
<feature type="domain" description="FERM" evidence="4">
    <location>
        <begin position="95"/>
        <end position="384"/>
    </location>
</feature>
<evidence type="ECO:0000313" key="6">
    <source>
        <dbReference type="EMBL" id="EDR30163.1"/>
    </source>
</evidence>
<dbReference type="Proteomes" id="UP000008076">
    <property type="component" value="Unassembled WGS sequence"/>
</dbReference>
<keyword evidence="3" id="KW-0175">Coiled coil</keyword>
<dbReference type="Gene3D" id="1.20.80.10">
    <property type="match status" value="1"/>
</dbReference>
<dbReference type="KEGG" id="edi:EDI_145260"/>
<dbReference type="PROSITE" id="PS00661">
    <property type="entry name" value="FERM_2"/>
    <property type="match status" value="1"/>
</dbReference>
<dbReference type="PANTHER" id="PTHR19981:SF1">
    <property type="entry name" value="RHEA, ISOFORM B"/>
    <property type="match status" value="1"/>
</dbReference>
<organism evidence="7">
    <name type="scientific">Entamoeba dispar (strain ATCC PRA-260 / SAW760)</name>
    <dbReference type="NCBI Taxonomy" id="370354"/>
    <lineage>
        <taxon>Eukaryota</taxon>
        <taxon>Amoebozoa</taxon>
        <taxon>Evosea</taxon>
        <taxon>Archamoebae</taxon>
        <taxon>Mastigamoebida</taxon>
        <taxon>Entamoebidae</taxon>
        <taxon>Entamoeba</taxon>
    </lineage>
</organism>
<dbReference type="GO" id="GO:0016787">
    <property type="term" value="F:hydrolase activity"/>
    <property type="evidence" value="ECO:0007669"/>
    <property type="project" value="UniProtKB-KW"/>
</dbReference>
<feature type="coiled-coil region" evidence="3">
    <location>
        <begin position="1340"/>
        <end position="1372"/>
    </location>
</feature>
<evidence type="ECO:0000256" key="1">
    <source>
        <dbReference type="ARBA" id="ARBA00004496"/>
    </source>
</evidence>
<protein>
    <submittedName>
        <fullName evidence="6">Talin, putative</fullName>
        <ecNumber evidence="6">3.6.3.10</ecNumber>
    </submittedName>
</protein>
<dbReference type="CDD" id="cd14473">
    <property type="entry name" value="FERM_B-lobe"/>
    <property type="match status" value="1"/>
</dbReference>
<dbReference type="InterPro" id="IPR032425">
    <property type="entry name" value="FERM_f0"/>
</dbReference>
<dbReference type="SUPFAM" id="SSF47031">
    <property type="entry name" value="Second domain of FERM"/>
    <property type="match status" value="1"/>
</dbReference>
<dbReference type="OrthoDB" id="10262320at2759"/>
<dbReference type="InterPro" id="IPR035963">
    <property type="entry name" value="FERM_2"/>
</dbReference>
<dbReference type="GO" id="GO:0003779">
    <property type="term" value="F:actin binding"/>
    <property type="evidence" value="ECO:0007669"/>
    <property type="project" value="InterPro"/>
</dbReference>
<dbReference type="SUPFAM" id="SSF50729">
    <property type="entry name" value="PH domain-like"/>
    <property type="match status" value="1"/>
</dbReference>
<dbReference type="Pfam" id="PF02174">
    <property type="entry name" value="IRS"/>
    <property type="match status" value="1"/>
</dbReference>
<dbReference type="SMART" id="SM00307">
    <property type="entry name" value="ILWEQ"/>
    <property type="match status" value="1"/>
</dbReference>
<dbReference type="GO" id="GO:0005886">
    <property type="term" value="C:plasma membrane"/>
    <property type="evidence" value="ECO:0007669"/>
    <property type="project" value="TreeGrafter"/>
</dbReference>
<dbReference type="PROSITE" id="PS50057">
    <property type="entry name" value="FERM_3"/>
    <property type="match status" value="1"/>
</dbReference>
<name>B0E5N3_ENTDS</name>
<dbReference type="GO" id="GO:0005737">
    <property type="term" value="C:cytoplasm"/>
    <property type="evidence" value="ECO:0007669"/>
    <property type="project" value="UniProtKB-SubCell"/>
</dbReference>
<evidence type="ECO:0000313" key="7">
    <source>
        <dbReference type="Proteomes" id="UP000008076"/>
    </source>
</evidence>
<dbReference type="InterPro" id="IPR002558">
    <property type="entry name" value="ILWEQ_dom"/>
</dbReference>
<dbReference type="EC" id="3.6.3.10" evidence="6"/>
<dbReference type="OMA" id="CQTIMND"/>
<dbReference type="InterPro" id="IPR002404">
    <property type="entry name" value="IRS_PTB"/>
</dbReference>
<dbReference type="InterPro" id="IPR019749">
    <property type="entry name" value="Band_41_domain"/>
</dbReference>
<dbReference type="GeneID" id="5878589"/>
<dbReference type="InterPro" id="IPR014352">
    <property type="entry name" value="FERM/acyl-CoA-bd_prot_sf"/>
</dbReference>